<feature type="domain" description="GPI inositol-deacylase winged helix" evidence="5">
    <location>
        <begin position="621"/>
        <end position="720"/>
    </location>
</feature>
<evidence type="ECO:0000313" key="7">
    <source>
        <dbReference type="EMBL" id="CAF9933003.1"/>
    </source>
</evidence>
<dbReference type="Pfam" id="PF12796">
    <property type="entry name" value="Ank_2"/>
    <property type="match status" value="2"/>
</dbReference>
<proteinExistence type="predicted"/>
<comment type="caution">
    <text evidence="7">The sequence shown here is derived from an EMBL/GenBank/DDBJ whole genome shotgun (WGS) entry which is preliminary data.</text>
</comment>
<keyword evidence="8" id="KW-1185">Reference proteome</keyword>
<dbReference type="EMBL" id="CAJPDQ010000050">
    <property type="protein sequence ID" value="CAF9933003.1"/>
    <property type="molecule type" value="Genomic_DNA"/>
</dbReference>
<dbReference type="Gene3D" id="1.25.40.20">
    <property type="entry name" value="Ankyrin repeat-containing domain"/>
    <property type="match status" value="4"/>
</dbReference>
<dbReference type="PANTHER" id="PTHR24123">
    <property type="entry name" value="ANKYRIN REPEAT-CONTAINING"/>
    <property type="match status" value="1"/>
</dbReference>
<feature type="compositionally biased region" description="Acidic residues" evidence="4">
    <location>
        <begin position="852"/>
        <end position="861"/>
    </location>
</feature>
<dbReference type="SUPFAM" id="SSF52540">
    <property type="entry name" value="P-loop containing nucleoside triphosphate hydrolases"/>
    <property type="match status" value="1"/>
</dbReference>
<dbReference type="SUPFAM" id="SSF48403">
    <property type="entry name" value="Ankyrin repeat"/>
    <property type="match status" value="2"/>
</dbReference>
<dbReference type="Proteomes" id="UP000664169">
    <property type="component" value="Unassembled WGS sequence"/>
</dbReference>
<dbReference type="InterPro" id="IPR051165">
    <property type="entry name" value="Multifunctional_ANK_Repeat"/>
</dbReference>
<dbReference type="PANTHER" id="PTHR24123:SF33">
    <property type="entry name" value="PROTEIN HOS4"/>
    <property type="match status" value="1"/>
</dbReference>
<evidence type="ECO:0000256" key="2">
    <source>
        <dbReference type="ARBA" id="ARBA00023043"/>
    </source>
</evidence>
<feature type="repeat" description="ANK" evidence="3">
    <location>
        <begin position="1343"/>
        <end position="1376"/>
    </location>
</feature>
<keyword evidence="1" id="KW-0677">Repeat</keyword>
<feature type="compositionally biased region" description="Basic and acidic residues" evidence="4">
    <location>
        <begin position="876"/>
        <end position="885"/>
    </location>
</feature>
<dbReference type="SMART" id="SM00248">
    <property type="entry name" value="ANK"/>
    <property type="match status" value="13"/>
</dbReference>
<dbReference type="InterPro" id="IPR036770">
    <property type="entry name" value="Ankyrin_rpt-contain_sf"/>
</dbReference>
<dbReference type="InterPro" id="IPR027417">
    <property type="entry name" value="P-loop_NTPase"/>
</dbReference>
<evidence type="ECO:0000259" key="5">
    <source>
        <dbReference type="Pfam" id="PF22939"/>
    </source>
</evidence>
<dbReference type="Pfam" id="PF24883">
    <property type="entry name" value="NPHP3_N"/>
    <property type="match status" value="1"/>
</dbReference>
<feature type="domain" description="Nephrocystin 3-like N-terminal" evidence="6">
    <location>
        <begin position="327"/>
        <end position="505"/>
    </location>
</feature>
<accession>A0A8H3FXY5</accession>
<dbReference type="InterPro" id="IPR056884">
    <property type="entry name" value="NPHP3-like_N"/>
</dbReference>
<dbReference type="InterPro" id="IPR054471">
    <property type="entry name" value="GPIID_WHD"/>
</dbReference>
<name>A0A8H3FXY5_9LECA</name>
<reference evidence="7" key="1">
    <citation type="submission" date="2021-03" db="EMBL/GenBank/DDBJ databases">
        <authorList>
            <person name="Tagirdzhanova G."/>
        </authorList>
    </citation>
    <scope>NUCLEOTIDE SEQUENCE</scope>
</reference>
<sequence>MATPEQSTISSLSILVDPIDATHKNSFANIVGQYTLLNHWKPRSRTERLWDKAVKNFREEWSTSESYAALYSNAERPENILSLLNEKLEECKKSRITYKSRNGTEKPVADLLYNIGIYLKRYTGLISTGVSIDPIYAAGPWMIIQFFLSVALKGLTQFGALVDGLEVTGRVVTRYGWIEKIYLRGPSPMQTDLEECILRLYTACLRYFDRAYSEFVAKRFKRMVNSLRPRVPIEELLEKVEEAENEVQKVFTLVEAEGKYSSDVNMPYSQFSDLRQRLSSPAGVMSTSDSALTGLDKQDQRAKLSSWLKAVSTIDSYQNALKSRIPGTNSWIFEQDTTYKPWIESLRKHSQVKSSKILWIYGSPGFGKSILFATIIEKLLAQQKSDGFCLASFFCSSSHEERRSPVAILRSWVAQIIQTSDEALKIAYQVYLSAASQSPDELELWKILRLIVTLVPCILAVDGFDECTSDGSTFIFGTKNRKSQFLHELGLRLHGTNARVLIMSRPHDDIKSVLHDLDKTPGVNLYSQLVGQEETTQDLLLCSRAIMNVKLAGRTDSEQEEIALQAAEKSDGMFLYLNLLCQGLRAGDTTQVLRKTVSEMPSDLDFLYERELRRILELQGQRKTQALAILRWVLFATRPLTIRELAEALALTSDETEVYYPYDALPRNWDTDFVDEAYIDATVTSVGSLVELRKDEEDDTLSNKTVHLTHASVREYLLSPAQSKGLDLGLLDQFAENDHLARLCLRYLCYGVFNEDYEKAAFRHRIHKFPFLFYATVSWYNHARSRKSSLSQDLEPDIEKLFSSDTKNWQLWSEIFEGTLTLVSDDDTNDTATAIHDGDQDSSTLEAKPDAQEADDDDWDDPGYAHSDDEEDTTHDDETLTKDLIDPTQVTELEEVTQDRPTQLYYAALLGLTNLVKSLKARGLDCNAIGGYYGFPLQAAIEGGYTETISCLLNDPDIDVNQVKGYYGTAIAAASAKGLTSIVQRLLDMKARLDLVDSDGCNALYFACAAGQTEIAEILLKHNKNLATVASNDGITPIVPAVMSGKAKLVALLRKHGANINAKDDFGVPILSGAISCGHRDIVKDLVLHHADLECRNRAYGVTPLHYAVYYADDKVLLSHKADIHAVDNQKESVMHWACRGQSPNIVKLLLEKNALFDTQNTEGFSPLHFASASCPEIVPLLLDAGSNIDSITLGFSTPLQLTAEFKHFEAATLLIDRHADANIMGAAGGTVLLSLLENVNECQPTIRRLLERGNLYDLQTQADAEDSQTRTDSYIRPLAIFEEVISNHTTELISKVDRELKNGATSQAELDSALLASVAFNSLPLVEAFLQRGAKASCRNMHMQTPLHMAVTQKDCEPMVDVLLRHDAPTGARDSVCCTPIHVAVSCGKPGLTIIEKLLPSGGLFDDFDDPEALKPSEDIVAKFSGQWDGCYKYWSWSQSQTTPTNITIKFFDTPSPDKWRLPWFRYEGEDGAGTYIKYGFVYGDGEVRFLKVYDHHGWYSKGKLEVGTGEDEGKLLIKGRWGESDERWHGTMEWNKVVVETQTA</sequence>
<feature type="region of interest" description="Disordered" evidence="4">
    <location>
        <begin position="831"/>
        <end position="888"/>
    </location>
</feature>
<protein>
    <submittedName>
        <fullName evidence="7">Uncharacterized protein</fullName>
    </submittedName>
</protein>
<dbReference type="Gene3D" id="3.40.50.300">
    <property type="entry name" value="P-loop containing nucleotide triphosphate hydrolases"/>
    <property type="match status" value="1"/>
</dbReference>
<evidence type="ECO:0000313" key="8">
    <source>
        <dbReference type="Proteomes" id="UP000664169"/>
    </source>
</evidence>
<gene>
    <name evidence="7" type="ORF">GOMPHAMPRED_007119</name>
</gene>
<organism evidence="7 8">
    <name type="scientific">Gomphillus americanus</name>
    <dbReference type="NCBI Taxonomy" id="1940652"/>
    <lineage>
        <taxon>Eukaryota</taxon>
        <taxon>Fungi</taxon>
        <taxon>Dikarya</taxon>
        <taxon>Ascomycota</taxon>
        <taxon>Pezizomycotina</taxon>
        <taxon>Lecanoromycetes</taxon>
        <taxon>OSLEUM clade</taxon>
        <taxon>Ostropomycetidae</taxon>
        <taxon>Ostropales</taxon>
        <taxon>Graphidaceae</taxon>
        <taxon>Gomphilloideae</taxon>
        <taxon>Gomphillus</taxon>
    </lineage>
</organism>
<dbReference type="Pfam" id="PF00023">
    <property type="entry name" value="Ank"/>
    <property type="match status" value="2"/>
</dbReference>
<feature type="repeat" description="ANK" evidence="3">
    <location>
        <begin position="999"/>
        <end position="1031"/>
    </location>
</feature>
<evidence type="ECO:0000256" key="1">
    <source>
        <dbReference type="ARBA" id="ARBA00022737"/>
    </source>
</evidence>
<feature type="repeat" description="ANK" evidence="3">
    <location>
        <begin position="1033"/>
        <end position="1065"/>
    </location>
</feature>
<dbReference type="Pfam" id="PF22939">
    <property type="entry name" value="WHD_GPIID"/>
    <property type="match status" value="1"/>
</dbReference>
<dbReference type="InterPro" id="IPR002110">
    <property type="entry name" value="Ankyrin_rpt"/>
</dbReference>
<keyword evidence="2 3" id="KW-0040">ANK repeat</keyword>
<evidence type="ECO:0000256" key="3">
    <source>
        <dbReference type="PROSITE-ProRule" id="PRU00023"/>
    </source>
</evidence>
<dbReference type="PROSITE" id="PS50088">
    <property type="entry name" value="ANK_REPEAT"/>
    <property type="match status" value="3"/>
</dbReference>
<evidence type="ECO:0000259" key="6">
    <source>
        <dbReference type="Pfam" id="PF24883"/>
    </source>
</evidence>
<dbReference type="PROSITE" id="PS50297">
    <property type="entry name" value="ANK_REP_REGION"/>
    <property type="match status" value="2"/>
</dbReference>
<evidence type="ECO:0000256" key="4">
    <source>
        <dbReference type="SAM" id="MobiDB-lite"/>
    </source>
</evidence>
<dbReference type="OrthoDB" id="341259at2759"/>